<keyword evidence="2 9" id="KW-0813">Transport</keyword>
<dbReference type="GO" id="GO:0005886">
    <property type="term" value="C:plasma membrane"/>
    <property type="evidence" value="ECO:0007669"/>
    <property type="project" value="UniProtKB-SubCell"/>
</dbReference>
<dbReference type="AlphaFoldDB" id="A0A520KSV3"/>
<reference evidence="11 12" key="1">
    <citation type="journal article" date="2019" name="Nat. Microbiol.">
        <title>Wide diversity of methane and short-chain alkane metabolisms in uncultured archaea.</title>
        <authorList>
            <person name="Borrel G."/>
            <person name="Adam P.S."/>
            <person name="McKay L.J."/>
            <person name="Chen L.X."/>
            <person name="Sierra-Garcia I.N."/>
            <person name="Sieber C.M."/>
            <person name="Letourneur Q."/>
            <person name="Ghozlane A."/>
            <person name="Andersen G.L."/>
            <person name="Li W.J."/>
            <person name="Hallam S.J."/>
            <person name="Muyzer G."/>
            <person name="de Oliveira V.M."/>
            <person name="Inskeep W.P."/>
            <person name="Banfield J.F."/>
            <person name="Gribaldo S."/>
        </authorList>
    </citation>
    <scope>NUCLEOTIDE SEQUENCE [LARGE SCALE GENOMIC DNA]</scope>
    <source>
        <strain evidence="11">NM1a</strain>
    </source>
</reference>
<dbReference type="Gene3D" id="1.20.1640.10">
    <property type="entry name" value="Multidrug efflux transporter AcrB transmembrane domain"/>
    <property type="match status" value="1"/>
</dbReference>
<accession>A0A520KSV3</accession>
<comment type="similarity">
    <text evidence="9">Belongs to the SecD/SecF family. SecD subfamily.</text>
</comment>
<protein>
    <recommendedName>
        <fullName evidence="9">Protein-export membrane protein SecD</fullName>
    </recommendedName>
</protein>
<dbReference type="NCBIfam" id="NF006217">
    <property type="entry name" value="PRK08343.1-3"/>
    <property type="match status" value="1"/>
</dbReference>
<evidence type="ECO:0000313" key="11">
    <source>
        <dbReference type="EMBL" id="RZN65013.1"/>
    </source>
</evidence>
<keyword evidence="7 9" id="KW-0811">Translocation</keyword>
<keyword evidence="5 9" id="KW-0653">Protein transport</keyword>
<dbReference type="GO" id="GO:0065002">
    <property type="term" value="P:intracellular protein transmembrane transport"/>
    <property type="evidence" value="ECO:0007669"/>
    <property type="project" value="UniProtKB-UniRule"/>
</dbReference>
<proteinExistence type="inferred from homology"/>
<evidence type="ECO:0000256" key="9">
    <source>
        <dbReference type="HAMAP-Rule" id="MF_01463"/>
    </source>
</evidence>
<evidence type="ECO:0000256" key="4">
    <source>
        <dbReference type="ARBA" id="ARBA00022692"/>
    </source>
</evidence>
<evidence type="ECO:0000256" key="8">
    <source>
        <dbReference type="ARBA" id="ARBA00023136"/>
    </source>
</evidence>
<dbReference type="InterPro" id="IPR048634">
    <property type="entry name" value="SecD_SecF_C"/>
</dbReference>
<dbReference type="PANTHER" id="PTHR30081">
    <property type="entry name" value="PROTEIN-EXPORT MEMBRANE PROTEIN SEC"/>
    <property type="match status" value="1"/>
</dbReference>
<evidence type="ECO:0000256" key="1">
    <source>
        <dbReference type="ARBA" id="ARBA00004651"/>
    </source>
</evidence>
<comment type="caution">
    <text evidence="11">The sequence shown here is derived from an EMBL/GenBank/DDBJ whole genome shotgun (WGS) entry which is preliminary data.</text>
</comment>
<keyword evidence="3 9" id="KW-1003">Cell membrane</keyword>
<evidence type="ECO:0000256" key="7">
    <source>
        <dbReference type="ARBA" id="ARBA00023010"/>
    </source>
</evidence>
<evidence type="ECO:0000256" key="6">
    <source>
        <dbReference type="ARBA" id="ARBA00022989"/>
    </source>
</evidence>
<evidence type="ECO:0000313" key="12">
    <source>
        <dbReference type="Proteomes" id="UP000317158"/>
    </source>
</evidence>
<evidence type="ECO:0000259" key="10">
    <source>
        <dbReference type="Pfam" id="PF02355"/>
    </source>
</evidence>
<sequence length="551" mass="60893">MNKLFKSIRFWILIILVILSIFLIHPTVSDGRFKTNLNFGLDLDGGSYLRLRADAVVVSVDLDKNLVSKAFLEELIGGKVTIVSLDDNGIVFTTDKEVPQEILSSYGLTVESEDGKIRMPISYERIVAIYLSEKLNAEVIPVVEDNTLRYEIRKTVDRDEIEKVIQPVGGKLTYYDDRASNSTLEQTKTMLEKKLNALGSKDIVIRTIGNKYILIDLAGVNLSDTEKIVSTPGVFEIRIMADDGQYKKILSGDDIAEVDPAPRSEDGIIWGAGFTLNEAGASKFRNACIRYNAVNDPEKHPIAMYLDGELVYSAPLSPDLASMLKDEKVYSLFARTGIGDTGKMEARNLIIHLSTGVLPVKLITETSGQVPATLGDQFKKEIVLIIILAIIAVSIITGYRYKEYKIVLPMLSISFSEVLIIVGISKLPLIGWQLDLPSIAGIIGIIGTGIDQLIIITDDMLSEEKDKEQQIKKKQTKRRIKTYEKRLTNAFKIIFISAATTSFAMLPLLVMGLGKLTGFALTIIIGVLIGVLVTRPAYGGILRDIMISNKE</sequence>
<dbReference type="EMBL" id="RXIF01000004">
    <property type="protein sequence ID" value="RZN65013.1"/>
    <property type="molecule type" value="Genomic_DNA"/>
</dbReference>
<evidence type="ECO:0000256" key="3">
    <source>
        <dbReference type="ARBA" id="ARBA00022475"/>
    </source>
</evidence>
<evidence type="ECO:0000256" key="2">
    <source>
        <dbReference type="ARBA" id="ARBA00022448"/>
    </source>
</evidence>
<feature type="domain" description="Protein export membrane protein SecD/SecF C-terminal" evidence="10">
    <location>
        <begin position="369"/>
        <end position="533"/>
    </location>
</feature>
<dbReference type="Gene3D" id="3.30.70.3220">
    <property type="match status" value="1"/>
</dbReference>
<dbReference type="InterPro" id="IPR024912">
    <property type="entry name" value="SecD_arc"/>
</dbReference>
<gene>
    <name evidence="9" type="primary">secD</name>
    <name evidence="11" type="ORF">EF806_02935</name>
</gene>
<feature type="transmembrane region" description="Helical" evidence="9">
    <location>
        <begin position="516"/>
        <end position="538"/>
    </location>
</feature>
<feature type="transmembrane region" description="Helical" evidence="9">
    <location>
        <begin position="436"/>
        <end position="457"/>
    </location>
</feature>
<comment type="subcellular location">
    <subcellularLocation>
        <location evidence="1 9">Cell membrane</location>
        <topology evidence="1 9">Multi-pass membrane protein</topology>
    </subcellularLocation>
</comment>
<dbReference type="HAMAP" id="MF_01463_A">
    <property type="entry name" value="SecD_A"/>
    <property type="match status" value="1"/>
</dbReference>
<keyword evidence="4 9" id="KW-0812">Transmembrane</keyword>
<organism evidence="11 12">
    <name type="scientific">Methanoliparum thermophilum</name>
    <dbReference type="NCBI Taxonomy" id="2491083"/>
    <lineage>
        <taxon>Archaea</taxon>
        <taxon>Methanobacteriati</taxon>
        <taxon>Methanobacteriota</taxon>
        <taxon>Candidatus Methanoliparia</taxon>
        <taxon>Candidatus Methanoliparales</taxon>
        <taxon>Candidatus Methanoliparaceae</taxon>
        <taxon>Candidatus Methanoliparum</taxon>
    </lineage>
</organism>
<dbReference type="Pfam" id="PF02355">
    <property type="entry name" value="SecD_SecF_C"/>
    <property type="match status" value="1"/>
</dbReference>
<feature type="transmembrane region" description="Helical" evidence="9">
    <location>
        <begin position="406"/>
        <end position="424"/>
    </location>
</feature>
<dbReference type="PANTHER" id="PTHR30081:SF1">
    <property type="entry name" value="PROTEIN TRANSLOCASE SUBUNIT SECD"/>
    <property type="match status" value="1"/>
</dbReference>
<dbReference type="GO" id="GO:0006605">
    <property type="term" value="P:protein targeting"/>
    <property type="evidence" value="ECO:0007669"/>
    <property type="project" value="UniProtKB-UniRule"/>
</dbReference>
<comment type="caution">
    <text evidence="9">Lacks conserved residue(s) required for the propagation of feature annotation.</text>
</comment>
<feature type="transmembrane region" description="Helical" evidence="9">
    <location>
        <begin position="382"/>
        <end position="399"/>
    </location>
</feature>
<dbReference type="InterPro" id="IPR022813">
    <property type="entry name" value="SecD/SecF_arch_bac"/>
</dbReference>
<feature type="transmembrane region" description="Helical" evidence="9">
    <location>
        <begin position="487"/>
        <end position="510"/>
    </location>
</feature>
<keyword evidence="8 9" id="KW-0472">Membrane</keyword>
<dbReference type="SUPFAM" id="SSF82866">
    <property type="entry name" value="Multidrug efflux transporter AcrB transmembrane domain"/>
    <property type="match status" value="1"/>
</dbReference>
<keyword evidence="6 9" id="KW-1133">Transmembrane helix</keyword>
<name>A0A520KSV3_METT2</name>
<dbReference type="Proteomes" id="UP000317158">
    <property type="component" value="Unassembled WGS sequence"/>
</dbReference>
<comment type="function">
    <text evidence="9">Involved in protein export.</text>
</comment>
<comment type="subunit">
    <text evidence="9">Part of the protein translocation apparatus. Forms a complex with SecF.</text>
</comment>
<evidence type="ECO:0000256" key="5">
    <source>
        <dbReference type="ARBA" id="ARBA00022927"/>
    </source>
</evidence>